<dbReference type="GO" id="GO:0006226">
    <property type="term" value="P:dUMP biosynthetic process"/>
    <property type="evidence" value="ECO:0007669"/>
    <property type="project" value="InterPro"/>
</dbReference>
<protein>
    <recommendedName>
        <fullName evidence="2">dUTP diphosphatase</fullName>
        <ecNumber evidence="2">3.6.1.23</ecNumber>
    </recommendedName>
</protein>
<evidence type="ECO:0000256" key="3">
    <source>
        <dbReference type="ARBA" id="ARBA00022801"/>
    </source>
</evidence>
<organism evidence="7 8">
    <name type="scientific">Megasphaera vaginalis</name>
    <name type="common">ex Srinivasan et al. 2021</name>
    <dbReference type="NCBI Taxonomy" id="1111454"/>
    <lineage>
        <taxon>Bacteria</taxon>
        <taxon>Bacillati</taxon>
        <taxon>Bacillota</taxon>
        <taxon>Negativicutes</taxon>
        <taxon>Veillonellales</taxon>
        <taxon>Veillonellaceae</taxon>
        <taxon>Megasphaera</taxon>
    </lineage>
</organism>
<dbReference type="SUPFAM" id="SSF51283">
    <property type="entry name" value="dUTPase-like"/>
    <property type="match status" value="1"/>
</dbReference>
<dbReference type="EC" id="3.6.1.23" evidence="2"/>
<dbReference type="GO" id="GO:0046081">
    <property type="term" value="P:dUTP catabolic process"/>
    <property type="evidence" value="ECO:0007669"/>
    <property type="project" value="InterPro"/>
</dbReference>
<name>U7UF71_9FIRM</name>
<dbReference type="GO" id="GO:0004170">
    <property type="term" value="F:dUTP diphosphatase activity"/>
    <property type="evidence" value="ECO:0007669"/>
    <property type="project" value="UniProtKB-EC"/>
</dbReference>
<dbReference type="PATRIC" id="fig|1111454.3.peg.2004"/>
<comment type="caution">
    <text evidence="7">The sequence shown here is derived from an EMBL/GenBank/DDBJ whole genome shotgun (WGS) entry which is preliminary data.</text>
</comment>
<evidence type="ECO:0000256" key="5">
    <source>
        <dbReference type="ARBA" id="ARBA00047686"/>
    </source>
</evidence>
<dbReference type="PANTHER" id="PTHR11241:SF0">
    <property type="entry name" value="DEOXYURIDINE 5'-TRIPHOSPHATE NUCLEOTIDOHYDROLASE"/>
    <property type="match status" value="1"/>
</dbReference>
<proteinExistence type="inferred from homology"/>
<comment type="similarity">
    <text evidence="1">Belongs to the dUTPase family.</text>
</comment>
<keyword evidence="4" id="KW-0546">Nucleotide metabolism</keyword>
<dbReference type="GO" id="GO:0000287">
    <property type="term" value="F:magnesium ion binding"/>
    <property type="evidence" value="ECO:0007669"/>
    <property type="project" value="InterPro"/>
</dbReference>
<sequence length="150" mass="16068">MSMKERGFEIVSAYAAAGVTLPQRKTAASAGYDLAAAAAVDLAPHAVTVVPTGVKAYMARDEYLSIFIRSSLAFKKGLMLANSTGIVDSDYYNNPDNEGHIMIAYYNTADTVYHIEKGERIGQGIFMKYLLTDTDEAVGQRTGGIGSTGK</sequence>
<dbReference type="InterPro" id="IPR033704">
    <property type="entry name" value="dUTPase_trimeric"/>
</dbReference>
<keyword evidence="8" id="KW-1185">Reference proteome</keyword>
<gene>
    <name evidence="7" type="primary">dut</name>
    <name evidence="7" type="ORF">HMPREF1250_1714</name>
</gene>
<feature type="domain" description="dUTPase-like" evidence="6">
    <location>
        <begin position="20"/>
        <end position="147"/>
    </location>
</feature>
<dbReference type="STRING" id="1111454.HMPREF1250_1714"/>
<dbReference type="EMBL" id="AWXA01000053">
    <property type="protein sequence ID" value="ERT57093.1"/>
    <property type="molecule type" value="Genomic_DNA"/>
</dbReference>
<dbReference type="InterPro" id="IPR036157">
    <property type="entry name" value="dUTPase-like_sf"/>
</dbReference>
<keyword evidence="3 7" id="KW-0378">Hydrolase</keyword>
<dbReference type="eggNOG" id="COG0756">
    <property type="taxonomic scope" value="Bacteria"/>
</dbReference>
<dbReference type="InterPro" id="IPR008181">
    <property type="entry name" value="dUTPase"/>
</dbReference>
<dbReference type="AlphaFoldDB" id="U7UF71"/>
<dbReference type="PANTHER" id="PTHR11241">
    <property type="entry name" value="DEOXYURIDINE 5'-TRIPHOSPHATE NUCLEOTIDOHYDROLASE"/>
    <property type="match status" value="1"/>
</dbReference>
<evidence type="ECO:0000259" key="6">
    <source>
        <dbReference type="Pfam" id="PF00692"/>
    </source>
</evidence>
<evidence type="ECO:0000256" key="2">
    <source>
        <dbReference type="ARBA" id="ARBA00012379"/>
    </source>
</evidence>
<evidence type="ECO:0000313" key="8">
    <source>
        <dbReference type="Proteomes" id="UP000017090"/>
    </source>
</evidence>
<dbReference type="Gene3D" id="2.70.40.10">
    <property type="match status" value="1"/>
</dbReference>
<dbReference type="Proteomes" id="UP000017090">
    <property type="component" value="Unassembled WGS sequence"/>
</dbReference>
<dbReference type="CDD" id="cd07557">
    <property type="entry name" value="trimeric_dUTPase"/>
    <property type="match status" value="1"/>
</dbReference>
<evidence type="ECO:0000313" key="7">
    <source>
        <dbReference type="EMBL" id="ERT57093.1"/>
    </source>
</evidence>
<evidence type="ECO:0000256" key="4">
    <source>
        <dbReference type="ARBA" id="ARBA00023080"/>
    </source>
</evidence>
<evidence type="ECO:0000256" key="1">
    <source>
        <dbReference type="ARBA" id="ARBA00006581"/>
    </source>
</evidence>
<comment type="catalytic activity">
    <reaction evidence="5">
        <text>dUTP + H2O = dUMP + diphosphate + H(+)</text>
        <dbReference type="Rhea" id="RHEA:10248"/>
        <dbReference type="ChEBI" id="CHEBI:15377"/>
        <dbReference type="ChEBI" id="CHEBI:15378"/>
        <dbReference type="ChEBI" id="CHEBI:33019"/>
        <dbReference type="ChEBI" id="CHEBI:61555"/>
        <dbReference type="ChEBI" id="CHEBI:246422"/>
        <dbReference type="EC" id="3.6.1.23"/>
    </reaction>
</comment>
<reference evidence="7 8" key="1">
    <citation type="submission" date="2013-09" db="EMBL/GenBank/DDBJ databases">
        <authorList>
            <person name="Durkin A.S."/>
            <person name="Haft D.R."/>
            <person name="McCorrison J."/>
            <person name="Torralba M."/>
            <person name="Gillis M."/>
            <person name="Haft D.H."/>
            <person name="Methe B."/>
            <person name="Sutton G."/>
            <person name="Nelson K.E."/>
        </authorList>
    </citation>
    <scope>NUCLEOTIDE SEQUENCE [LARGE SCALE GENOMIC DNA]</scope>
    <source>
        <strain evidence="7 8">BV3C16-1</strain>
    </source>
</reference>
<dbReference type="Pfam" id="PF00692">
    <property type="entry name" value="dUTPase"/>
    <property type="match status" value="1"/>
</dbReference>
<accession>U7UF71</accession>
<dbReference type="InterPro" id="IPR029054">
    <property type="entry name" value="dUTPase-like"/>
</dbReference>